<keyword evidence="1" id="KW-0175">Coiled coil</keyword>
<dbReference type="OrthoDB" id="9445857at2759"/>
<feature type="compositionally biased region" description="Basic and acidic residues" evidence="2">
    <location>
        <begin position="479"/>
        <end position="489"/>
    </location>
</feature>
<dbReference type="PANTHER" id="PTHR35153:SF1">
    <property type="entry name" value="COILED-COIL DOMAIN-CONTAINING PROTEIN 154"/>
    <property type="match status" value="1"/>
</dbReference>
<dbReference type="InterPro" id="IPR029512">
    <property type="entry name" value="CCDC154"/>
</dbReference>
<evidence type="ECO:0000313" key="4">
    <source>
        <dbReference type="Proteomes" id="UP000678393"/>
    </source>
</evidence>
<feature type="region of interest" description="Disordered" evidence="2">
    <location>
        <begin position="451"/>
        <end position="489"/>
    </location>
</feature>
<evidence type="ECO:0000256" key="2">
    <source>
        <dbReference type="SAM" id="MobiDB-lite"/>
    </source>
</evidence>
<feature type="coiled-coil region" evidence="1">
    <location>
        <begin position="275"/>
        <end position="302"/>
    </location>
</feature>
<feature type="coiled-coil region" evidence="1">
    <location>
        <begin position="105"/>
        <end position="143"/>
    </location>
</feature>
<evidence type="ECO:0000256" key="1">
    <source>
        <dbReference type="SAM" id="Coils"/>
    </source>
</evidence>
<dbReference type="Pfam" id="PF15450">
    <property type="entry name" value="CCDC154"/>
    <property type="match status" value="1"/>
</dbReference>
<dbReference type="AlphaFoldDB" id="A0A8S3ZPG5"/>
<name>A0A8S3ZPG5_9EUPU</name>
<evidence type="ECO:0000313" key="3">
    <source>
        <dbReference type="EMBL" id="CAG5131423.1"/>
    </source>
</evidence>
<proteinExistence type="predicted"/>
<gene>
    <name evidence="3" type="ORF">CUNI_LOCUS16981</name>
</gene>
<feature type="non-terminal residue" evidence="3">
    <location>
        <position position="489"/>
    </location>
</feature>
<dbReference type="PANTHER" id="PTHR35153">
    <property type="entry name" value="COILED-COIL DOMAIN-CONTAINING PROTEIN 154"/>
    <property type="match status" value="1"/>
</dbReference>
<sequence>MNTLRKQGDLYSSTETSTTHLRGQVENRLSELRDLITELRTRQDQEASERRALEQQVQQKVSTLQQNLADQARKRDEAMHVLDMTHREKEHSLENEKLRLQGKLTETVEEMNQRLLNKEMKLREELQEKYVQLEKLIISEQQVRLKFESAMREENEKRWHSLKKVSDEDVNIIKETLQSERLKNKEAIQKLDESIGLIEQQLAEQKRQTDKVVAAEIKSRKQHEKATYEKLDHLNEKLCMVTASLQTAIGGVSGNFSAHTEKLKSEIRSTLSASEEAAARNMAEIEVKVQSLKQKIAGLEQHLDGRISEATAILAQNLREKVESIALWQDVTSQTIRELNQSIQDLPNDIYTLEEKQKLLKAEMDSRLTTEMDSRIRDFEALKHEISLLRNRRQPQAASVEDLQEVQSSLRKLAESVQTVKTVIGMKLQSEQKMREDDVRELQEEVDRLRKKMDPNALNKNYPRNYTNKNKTDDDDDDIVNRRENNRGE</sequence>
<feature type="coiled-coil region" evidence="1">
    <location>
        <begin position="22"/>
        <end position="74"/>
    </location>
</feature>
<reference evidence="3" key="1">
    <citation type="submission" date="2021-04" db="EMBL/GenBank/DDBJ databases">
        <authorList>
            <consortium name="Molecular Ecology Group"/>
        </authorList>
    </citation>
    <scope>NUCLEOTIDE SEQUENCE</scope>
</reference>
<dbReference type="Gene3D" id="1.10.287.1490">
    <property type="match status" value="1"/>
</dbReference>
<dbReference type="EMBL" id="CAJHNH020004646">
    <property type="protein sequence ID" value="CAG5131423.1"/>
    <property type="molecule type" value="Genomic_DNA"/>
</dbReference>
<organism evidence="3 4">
    <name type="scientific">Candidula unifasciata</name>
    <dbReference type="NCBI Taxonomy" id="100452"/>
    <lineage>
        <taxon>Eukaryota</taxon>
        <taxon>Metazoa</taxon>
        <taxon>Spiralia</taxon>
        <taxon>Lophotrochozoa</taxon>
        <taxon>Mollusca</taxon>
        <taxon>Gastropoda</taxon>
        <taxon>Heterobranchia</taxon>
        <taxon>Euthyneura</taxon>
        <taxon>Panpulmonata</taxon>
        <taxon>Eupulmonata</taxon>
        <taxon>Stylommatophora</taxon>
        <taxon>Helicina</taxon>
        <taxon>Helicoidea</taxon>
        <taxon>Geomitridae</taxon>
        <taxon>Candidula</taxon>
    </lineage>
</organism>
<feature type="compositionally biased region" description="Polar residues" evidence="2">
    <location>
        <begin position="458"/>
        <end position="469"/>
    </location>
</feature>
<comment type="caution">
    <text evidence="3">The sequence shown here is derived from an EMBL/GenBank/DDBJ whole genome shotgun (WGS) entry which is preliminary data.</text>
</comment>
<keyword evidence="4" id="KW-1185">Reference proteome</keyword>
<protein>
    <submittedName>
        <fullName evidence="3">Uncharacterized protein</fullName>
    </submittedName>
</protein>
<dbReference type="Proteomes" id="UP000678393">
    <property type="component" value="Unassembled WGS sequence"/>
</dbReference>
<feature type="region of interest" description="Disordered" evidence="2">
    <location>
        <begin position="1"/>
        <end position="21"/>
    </location>
</feature>
<accession>A0A8S3ZPG5</accession>